<dbReference type="AlphaFoldDB" id="A0A927AP64"/>
<name>A0A927AP64_9BACT</name>
<proteinExistence type="predicted"/>
<dbReference type="Pfam" id="PF03235">
    <property type="entry name" value="GmrSD_N"/>
    <property type="match status" value="1"/>
</dbReference>
<evidence type="ECO:0000313" key="2">
    <source>
        <dbReference type="EMBL" id="MBD2703349.1"/>
    </source>
</evidence>
<comment type="caution">
    <text evidence="2">The sequence shown here is derived from an EMBL/GenBank/DDBJ whole genome shotgun (WGS) entry which is preliminary data.</text>
</comment>
<organism evidence="2 3">
    <name type="scientific">Spirosoma profusum</name>
    <dbReference type="NCBI Taxonomy" id="2771354"/>
    <lineage>
        <taxon>Bacteria</taxon>
        <taxon>Pseudomonadati</taxon>
        <taxon>Bacteroidota</taxon>
        <taxon>Cytophagia</taxon>
        <taxon>Cytophagales</taxon>
        <taxon>Cytophagaceae</taxon>
        <taxon>Spirosoma</taxon>
    </lineage>
</organism>
<gene>
    <name evidence="2" type="ORF">IC229_22085</name>
</gene>
<protein>
    <submittedName>
        <fullName evidence="2">DUF262 domain-containing protein</fullName>
    </submittedName>
</protein>
<dbReference type="PANTHER" id="PTHR39639:SF1">
    <property type="entry name" value="DUF262 DOMAIN-CONTAINING PROTEIN"/>
    <property type="match status" value="1"/>
</dbReference>
<accession>A0A927AP64</accession>
<sequence length="392" mass="46059">MDNRVFYGQYSLRHWLDLLLKGNIILPDYQRFFVWDETKVSKLIDTLKKKEFVPPITIGAFYENNANQNLILDGQQRLTSILLAHLGLYPDVETFKATQQQMANENDDDIDDEPQLDNILAWDFRQLTTKGRTKAEILGKIVPGNYKNVDFEIDETFLKRTFLGFSYLVPDTQDLQVQQKYYSSVFRNINIQGETLLPLESRASLYFLNKERTDFFDPPFMNEYALKNSNIENKIDFVRFIALLSQYAINDNGTNIARGYKPKMEKYYEEYIYSVVGEHPSTLFKEFTEIFPQGLYQERFERLNATIHELDIPKQFNSIIEADIYLFGLIYCILFENKTIDIARKADLNAELQEAVIVFRDEPGHKRAPSALKYLRARMDRSIEIYDQYTNE</sequence>
<evidence type="ECO:0000313" key="3">
    <source>
        <dbReference type="Proteomes" id="UP000598820"/>
    </source>
</evidence>
<dbReference type="RefSeq" id="WP_190889199.1">
    <property type="nucleotide sequence ID" value="NZ_JACWZY010000021.1"/>
</dbReference>
<keyword evidence="3" id="KW-1185">Reference proteome</keyword>
<feature type="domain" description="GmrSD restriction endonucleases N-terminal" evidence="1">
    <location>
        <begin position="21"/>
        <end position="207"/>
    </location>
</feature>
<dbReference type="Proteomes" id="UP000598820">
    <property type="component" value="Unassembled WGS sequence"/>
</dbReference>
<dbReference type="EMBL" id="JACWZY010000021">
    <property type="protein sequence ID" value="MBD2703349.1"/>
    <property type="molecule type" value="Genomic_DNA"/>
</dbReference>
<evidence type="ECO:0000259" key="1">
    <source>
        <dbReference type="Pfam" id="PF03235"/>
    </source>
</evidence>
<dbReference type="InterPro" id="IPR004919">
    <property type="entry name" value="GmrSD_N"/>
</dbReference>
<reference evidence="2" key="1">
    <citation type="submission" date="2020-09" db="EMBL/GenBank/DDBJ databases">
        <authorList>
            <person name="Kim M.K."/>
        </authorList>
    </citation>
    <scope>NUCLEOTIDE SEQUENCE</scope>
    <source>
        <strain evidence="2">BT702</strain>
    </source>
</reference>
<dbReference type="PANTHER" id="PTHR39639">
    <property type="entry name" value="CHROMOSOME 16, WHOLE GENOME SHOTGUN SEQUENCE"/>
    <property type="match status" value="1"/>
</dbReference>